<feature type="domain" description="NOA1/YqeH-like C-terminal" evidence="2">
    <location>
        <begin position="282"/>
        <end position="373"/>
    </location>
</feature>
<dbReference type="PANTHER" id="PTHR46434:SF1">
    <property type="entry name" value="GENETIC INTERACTOR OF PROHIBITINS 3, MITOCHONDRIAL"/>
    <property type="match status" value="1"/>
</dbReference>
<dbReference type="Pfam" id="PF01926">
    <property type="entry name" value="MMR_HSR1"/>
    <property type="match status" value="1"/>
</dbReference>
<dbReference type="PANTHER" id="PTHR46434">
    <property type="entry name" value="GENETIC INTERACTOR OF PROHIBITINS 3, MITOCHONDRIAL"/>
    <property type="match status" value="1"/>
</dbReference>
<gene>
    <name evidence="3" type="ORF">SAMN04488098_100339</name>
</gene>
<evidence type="ECO:0000259" key="2">
    <source>
        <dbReference type="Pfam" id="PF21516"/>
    </source>
</evidence>
<dbReference type="OrthoDB" id="9773841at2"/>
<evidence type="ECO:0000313" key="3">
    <source>
        <dbReference type="EMBL" id="SDJ73582.1"/>
    </source>
</evidence>
<dbReference type="InterPro" id="IPR048422">
    <property type="entry name" value="NOA1/YqeH-like_C"/>
</dbReference>
<dbReference type="EMBL" id="FNFK01000003">
    <property type="protein sequence ID" value="SDJ73582.1"/>
    <property type="molecule type" value="Genomic_DNA"/>
</dbReference>
<dbReference type="Pfam" id="PF21516">
    <property type="entry name" value="YqeH-like_C"/>
    <property type="match status" value="1"/>
</dbReference>
<dbReference type="InterPro" id="IPR019988">
    <property type="entry name" value="GTP-bd_ribosome_bgen_YqeH"/>
</dbReference>
<dbReference type="Gene3D" id="3.40.50.300">
    <property type="entry name" value="P-loop containing nucleotide triphosphate hydrolases"/>
    <property type="match status" value="1"/>
</dbReference>
<dbReference type="GO" id="GO:0005525">
    <property type="term" value="F:GTP binding"/>
    <property type="evidence" value="ECO:0007669"/>
    <property type="project" value="InterPro"/>
</dbReference>
<evidence type="ECO:0000259" key="1">
    <source>
        <dbReference type="Pfam" id="PF01926"/>
    </source>
</evidence>
<dbReference type="InterPro" id="IPR027417">
    <property type="entry name" value="P-loop_NTPase"/>
</dbReference>
<dbReference type="RefSeq" id="WP_091264612.1">
    <property type="nucleotide sequence ID" value="NZ_FNFK01000003.1"/>
</dbReference>
<accession>A0A1G8W5N1</accession>
<dbReference type="SUPFAM" id="SSF52540">
    <property type="entry name" value="P-loop containing nucleoside triphosphate hydrolases"/>
    <property type="match status" value="1"/>
</dbReference>
<dbReference type="Proteomes" id="UP000199433">
    <property type="component" value="Unassembled WGS sequence"/>
</dbReference>
<reference evidence="4" key="1">
    <citation type="submission" date="2016-10" db="EMBL/GenBank/DDBJ databases">
        <authorList>
            <person name="Varghese N."/>
            <person name="Submissions S."/>
        </authorList>
    </citation>
    <scope>NUCLEOTIDE SEQUENCE [LARGE SCALE GENOMIC DNA]</scope>
    <source>
        <strain evidence="4">DSM 19181</strain>
    </source>
</reference>
<keyword evidence="4" id="KW-1185">Reference proteome</keyword>
<dbReference type="InterPro" id="IPR050896">
    <property type="entry name" value="Mito_lipid_metab_GTPase"/>
</dbReference>
<organism evidence="3 4">
    <name type="scientific">Alkalibacterium thalassium</name>
    <dbReference type="NCBI Taxonomy" id="426701"/>
    <lineage>
        <taxon>Bacteria</taxon>
        <taxon>Bacillati</taxon>
        <taxon>Bacillota</taxon>
        <taxon>Bacilli</taxon>
        <taxon>Lactobacillales</taxon>
        <taxon>Carnobacteriaceae</taxon>
        <taxon>Alkalibacterium</taxon>
    </lineage>
</organism>
<feature type="domain" description="G" evidence="1">
    <location>
        <begin position="172"/>
        <end position="231"/>
    </location>
</feature>
<dbReference type="InterPro" id="IPR006073">
    <property type="entry name" value="GTP-bd"/>
</dbReference>
<dbReference type="AlphaFoldDB" id="A0A1G8W5N1"/>
<evidence type="ECO:0000313" key="4">
    <source>
        <dbReference type="Proteomes" id="UP000199433"/>
    </source>
</evidence>
<sequence>MTEIEQNDSLHCIGCGAELQDKDESKSGFAPTKTLEKAAQDEAVYCKRCFRLRHYNEVQDVELTDDDFLNMLHELSQKDALIVNLVDIFDFNGSIISGIQRFAGQNPLMIVGNKVDLLPKSLKHSKMRQWITEQAHLVGIRPDSVHLISALSKEHVMDLMGHIEKARKGKDVYIVGTTNVGKSTLVNQIINLATDESDVVTTSYFPGTTLGKIEIPLDDERMLVDTPGVIQPGQLSYYLSAKDIKEITPRKEIKPKSYQLNENQTLFIAGLARFDYISGNKKQPFVSYFANDLYIHRTKTEKADELYSSQKGELLTPPSKDSRITGMKRYEFVTSAPSDIVFSGLGWISIDQADTKIAAWAPEGVDVLIRKQLI</sequence>
<dbReference type="STRING" id="426701.SAMN04488098_100339"/>
<proteinExistence type="predicted"/>
<name>A0A1G8W5N1_9LACT</name>
<dbReference type="NCBIfam" id="TIGR03597">
    <property type="entry name" value="GTPase_YqeH"/>
    <property type="match status" value="1"/>
</dbReference>
<dbReference type="CDD" id="cd01855">
    <property type="entry name" value="YqeH"/>
    <property type="match status" value="1"/>
</dbReference>
<protein>
    <submittedName>
        <fullName evidence="3">Uncharacterized protein</fullName>
    </submittedName>
</protein>